<evidence type="ECO:0000313" key="9">
    <source>
        <dbReference type="EMBL" id="MFC7124867.1"/>
    </source>
</evidence>
<dbReference type="InterPro" id="IPR056569">
    <property type="entry name" value="ArlJ-like"/>
</dbReference>
<reference evidence="9 10" key="1">
    <citation type="journal article" date="2014" name="Int. J. Syst. Evol. Microbiol.">
        <title>Complete genome sequence of Corynebacterium casei LMG S-19264T (=DSM 44701T), isolated from a smear-ripened cheese.</title>
        <authorList>
            <consortium name="US DOE Joint Genome Institute (JGI-PGF)"/>
            <person name="Walter F."/>
            <person name="Albersmeier A."/>
            <person name="Kalinowski J."/>
            <person name="Ruckert C."/>
        </authorList>
    </citation>
    <scope>NUCLEOTIDE SEQUENCE [LARGE SCALE GENOMIC DNA]</scope>
    <source>
        <strain evidence="9 10">CGMCC 4.7215</strain>
    </source>
</reference>
<evidence type="ECO:0000256" key="3">
    <source>
        <dbReference type="ARBA" id="ARBA00022692"/>
    </source>
</evidence>
<comment type="subcellular location">
    <subcellularLocation>
        <location evidence="1">Cell membrane</location>
        <topology evidence="1">Multi-pass membrane protein</topology>
    </subcellularLocation>
</comment>
<evidence type="ECO:0000256" key="4">
    <source>
        <dbReference type="ARBA" id="ARBA00022989"/>
    </source>
</evidence>
<feature type="transmembrane region" description="Helical" evidence="6">
    <location>
        <begin position="289"/>
        <end position="310"/>
    </location>
</feature>
<evidence type="ECO:0000256" key="1">
    <source>
        <dbReference type="ARBA" id="ARBA00004651"/>
    </source>
</evidence>
<name>A0ABD5X1Q0_9EURY</name>
<evidence type="ECO:0000256" key="2">
    <source>
        <dbReference type="ARBA" id="ARBA00022475"/>
    </source>
</evidence>
<accession>A0ABD5X1Q0</accession>
<keyword evidence="5 6" id="KW-0472">Membrane</keyword>
<feature type="domain" description="Type II secretion system protein GspF" evidence="7">
    <location>
        <begin position="177"/>
        <end position="303"/>
    </location>
</feature>
<dbReference type="PANTHER" id="PTHR35402:SF1">
    <property type="entry name" value="TYPE II SECRETION SYSTEM PROTEIN GSPF DOMAIN-CONTAINING PROTEIN"/>
    <property type="match status" value="1"/>
</dbReference>
<dbReference type="InterPro" id="IPR018076">
    <property type="entry name" value="T2SS_GspF_dom"/>
</dbReference>
<dbReference type="Proteomes" id="UP001596414">
    <property type="component" value="Unassembled WGS sequence"/>
</dbReference>
<keyword evidence="3 6" id="KW-0812">Transmembrane</keyword>
<sequence>MNPAWFLPPILVVLIVGVYIGGKVNKKIKRWTDRLARVLFGGLVSASTDREQRIYSAFIETSYRTYAAKSYFFALLGLIAGSIAGAYLLAGVLVVLDSIVQMLAGLPRTITAPFGITSDWQHEFSNSTRWLIYLGGGTVSGILTATLAYIFRWQLPASDAEVRRRGIEEGLPRATAFMFALSRGGMEFPQILEVLTDNQAVYGEPAREFSVAIREMTLFGTDMISAMRRMSTRTPSEQFKTYSENLTSVLQSGRELSGFLEEQYERFREDAEERQEEVLDVLATIAEGYVTVLVAGVLFLITILLVFGLTTTDTLWILKLIIYLIIPLANAGFAVFLQQRLDQLGIARRSGGEVLDKMRAATPSAPVTATDSHRADGGFVDEYEHDSRRMLVLYDYSSRVKSILKSPLRVFFWDPAKLLWLTVPIALLALLIRAPTALRGESIAIRTLDDLLIQSVLFVLISYALFREVYKRRIDRIEAATPEMLERLASLNEAGMSVIEGFDRIRGSDLGVLSPEIERIWRDIQYGANIDDALIRFGRRVRTTAITRVVTLLTNAMRASGEMGPVLRIAAQQARAEVKLRRQRRQQMFTYLVVIYVSFVVFLVIIGAVNEVLVPSLPDSVALPDSNELGRLGASPDAFARFGDVDKAAYTLVFFHAALIQAVAAGFIAGQLGAGSLRDGAKHAAIMLTIAYIAFVLLSSPVASISALDTTSDGESVFVESASLSEGGYIAVYAADTLDSDQAELLGHTEYIPPGSHSNFFVPLQDGTINSDRSVLLVAHRDTNGNNAFDFQLQSVGTNSQSDSPYQSLSDRGTPGVTVDVTYIGNSDE</sequence>
<keyword evidence="2" id="KW-1003">Cell membrane</keyword>
<dbReference type="EMBL" id="JBHSZQ010000002">
    <property type="protein sequence ID" value="MFC7124867.1"/>
    <property type="molecule type" value="Genomic_DNA"/>
</dbReference>
<dbReference type="InterPro" id="IPR042094">
    <property type="entry name" value="T2SS_GspF_sf"/>
</dbReference>
<evidence type="ECO:0000259" key="8">
    <source>
        <dbReference type="Pfam" id="PF23951"/>
    </source>
</evidence>
<dbReference type="RefSeq" id="WP_267638358.1">
    <property type="nucleotide sequence ID" value="NZ_JAODIY010000013.1"/>
</dbReference>
<feature type="transmembrane region" description="Helical" evidence="6">
    <location>
        <begin position="589"/>
        <end position="609"/>
    </location>
</feature>
<evidence type="ECO:0000313" key="10">
    <source>
        <dbReference type="Proteomes" id="UP001596414"/>
    </source>
</evidence>
<feature type="transmembrane region" description="Helical" evidence="6">
    <location>
        <begin position="6"/>
        <end position="24"/>
    </location>
</feature>
<dbReference type="Gene3D" id="1.20.81.30">
    <property type="entry name" value="Type II secretion system (T2SS), domain F"/>
    <property type="match status" value="1"/>
</dbReference>
<feature type="transmembrane region" description="Helical" evidence="6">
    <location>
        <begin position="71"/>
        <end position="96"/>
    </location>
</feature>
<dbReference type="InterPro" id="IPR055706">
    <property type="entry name" value="Slg1/2_DUF7282"/>
</dbReference>
<keyword evidence="4 6" id="KW-1133">Transmembrane helix</keyword>
<feature type="transmembrane region" description="Helical" evidence="6">
    <location>
        <begin position="648"/>
        <end position="672"/>
    </location>
</feature>
<dbReference type="PANTHER" id="PTHR35402">
    <property type="entry name" value="INTEGRAL MEMBRANE PROTEIN-RELATED"/>
    <property type="match status" value="1"/>
</dbReference>
<evidence type="ECO:0000256" key="6">
    <source>
        <dbReference type="SAM" id="Phobius"/>
    </source>
</evidence>
<feature type="transmembrane region" description="Helical" evidence="6">
    <location>
        <begin position="418"/>
        <end position="437"/>
    </location>
</feature>
<feature type="transmembrane region" description="Helical" evidence="6">
    <location>
        <begin position="130"/>
        <end position="151"/>
    </location>
</feature>
<evidence type="ECO:0000256" key="5">
    <source>
        <dbReference type="ARBA" id="ARBA00023136"/>
    </source>
</evidence>
<evidence type="ECO:0000259" key="7">
    <source>
        <dbReference type="Pfam" id="PF00482"/>
    </source>
</evidence>
<dbReference type="Pfam" id="PF23951">
    <property type="entry name" value="DUF7282"/>
    <property type="match status" value="1"/>
</dbReference>
<gene>
    <name evidence="9" type="ORF">ACFQJ7_02280</name>
</gene>
<feature type="domain" description="DUF7282" evidence="8">
    <location>
        <begin position="703"/>
        <end position="808"/>
    </location>
</feature>
<feature type="transmembrane region" description="Helical" evidence="6">
    <location>
        <begin position="443"/>
        <end position="466"/>
    </location>
</feature>
<protein>
    <submittedName>
        <fullName evidence="9">Type II secretion system F family protein</fullName>
    </submittedName>
</protein>
<dbReference type="GO" id="GO:0005886">
    <property type="term" value="C:plasma membrane"/>
    <property type="evidence" value="ECO:0007669"/>
    <property type="project" value="UniProtKB-SubCell"/>
</dbReference>
<organism evidence="9 10">
    <name type="scientific">Halovenus rubra</name>
    <dbReference type="NCBI Taxonomy" id="869890"/>
    <lineage>
        <taxon>Archaea</taxon>
        <taxon>Methanobacteriati</taxon>
        <taxon>Methanobacteriota</taxon>
        <taxon>Stenosarchaea group</taxon>
        <taxon>Halobacteria</taxon>
        <taxon>Halobacteriales</taxon>
        <taxon>Haloarculaceae</taxon>
        <taxon>Halovenus</taxon>
    </lineage>
</organism>
<feature type="domain" description="Type II secretion system protein GspF" evidence="7">
    <location>
        <begin position="485"/>
        <end position="608"/>
    </location>
</feature>
<dbReference type="Pfam" id="PF00482">
    <property type="entry name" value="T2SSF"/>
    <property type="match status" value="2"/>
</dbReference>
<comment type="caution">
    <text evidence="9">The sequence shown here is derived from an EMBL/GenBank/DDBJ whole genome shotgun (WGS) entry which is preliminary data.</text>
</comment>
<feature type="transmembrane region" description="Helical" evidence="6">
    <location>
        <begin position="684"/>
        <end position="703"/>
    </location>
</feature>
<dbReference type="AlphaFoldDB" id="A0ABD5X1Q0"/>
<proteinExistence type="predicted"/>
<feature type="transmembrane region" description="Helical" evidence="6">
    <location>
        <begin position="316"/>
        <end position="337"/>
    </location>
</feature>